<dbReference type="AlphaFoldDB" id="A0A1B1UKE9"/>
<evidence type="ECO:0000256" key="3">
    <source>
        <dbReference type="ARBA" id="ARBA00022840"/>
    </source>
</evidence>
<feature type="region of interest" description="Disordered" evidence="4">
    <location>
        <begin position="361"/>
        <end position="381"/>
    </location>
</feature>
<dbReference type="EMBL" id="CP016428">
    <property type="protein sequence ID" value="ANW03195.1"/>
    <property type="molecule type" value="Genomic_DNA"/>
</dbReference>
<feature type="domain" description="AAA+ ATPase" evidence="5">
    <location>
        <begin position="126"/>
        <end position="258"/>
    </location>
</feature>
<dbReference type="GO" id="GO:0016887">
    <property type="term" value="F:ATP hydrolysis activity"/>
    <property type="evidence" value="ECO:0007669"/>
    <property type="project" value="InterPro"/>
</dbReference>
<dbReference type="KEGG" id="bic:LMTR13_26725"/>
<evidence type="ECO:0000256" key="1">
    <source>
        <dbReference type="ARBA" id="ARBA00006914"/>
    </source>
</evidence>
<proteinExistence type="inferred from homology"/>
<dbReference type="STRING" id="1274631.LMTR13_26725"/>
<feature type="compositionally biased region" description="Basic residues" evidence="4">
    <location>
        <begin position="370"/>
        <end position="381"/>
    </location>
</feature>
<protein>
    <submittedName>
        <fullName evidence="6">AAA family ATPase</fullName>
    </submittedName>
</protein>
<gene>
    <name evidence="6" type="ORF">LMTR13_26725</name>
</gene>
<dbReference type="SUPFAM" id="SSF52540">
    <property type="entry name" value="P-loop containing nucleoside triphosphate hydrolases"/>
    <property type="match status" value="1"/>
</dbReference>
<evidence type="ECO:0000256" key="4">
    <source>
        <dbReference type="SAM" id="MobiDB-lite"/>
    </source>
</evidence>
<organism evidence="6 7">
    <name type="scientific">Bradyrhizobium icense</name>
    <dbReference type="NCBI Taxonomy" id="1274631"/>
    <lineage>
        <taxon>Bacteria</taxon>
        <taxon>Pseudomonadati</taxon>
        <taxon>Pseudomonadota</taxon>
        <taxon>Alphaproteobacteria</taxon>
        <taxon>Hyphomicrobiales</taxon>
        <taxon>Nitrobacteraceae</taxon>
        <taxon>Bradyrhizobium</taxon>
    </lineage>
</organism>
<reference evidence="6 7" key="1">
    <citation type="submission" date="2016-07" db="EMBL/GenBank/DDBJ databases">
        <title>Complete genome sequence of Bradyrhizobium icense LMTR 13T, a potential inoculant strain isolated from lima bean (Phaseolus lunatus) in Peru.</title>
        <authorList>
            <person name="Ormeno-Orrillo E."/>
            <person name="Duran D."/>
            <person name="Rogel M.A."/>
            <person name="Rey L."/>
            <person name="Imperial J."/>
            <person name="Ruiz-Argueso T."/>
            <person name="Martinez-Romero E."/>
        </authorList>
    </citation>
    <scope>NUCLEOTIDE SEQUENCE [LARGE SCALE GENOMIC DNA]</scope>
    <source>
        <strain evidence="6 7">LMTR 13</strain>
    </source>
</reference>
<dbReference type="InterPro" id="IPR027417">
    <property type="entry name" value="P-loop_NTPase"/>
</dbReference>
<evidence type="ECO:0000259" key="5">
    <source>
        <dbReference type="SMART" id="SM00382"/>
    </source>
</evidence>
<dbReference type="Proteomes" id="UP000092839">
    <property type="component" value="Chromosome"/>
</dbReference>
<evidence type="ECO:0000256" key="2">
    <source>
        <dbReference type="ARBA" id="ARBA00022741"/>
    </source>
</evidence>
<keyword evidence="3" id="KW-0067">ATP-binding</keyword>
<sequence>MAQENKKTDIEADFLQLARTALSGRTQDVQVVLRRAAKRYQPLVPQFAEALTMLLHELPSPASPLRRQAEVPLPVDLDSRLHLMRVEPEPALDHEPVFATDLEASLRQIVGERRNPQALARAGLDPTRAALFLGPPGVGKTMAARWVARELKRPLLILDLAAVMSSLLGRTGSNLRHVLEYAKTIDCVLLLDELDAIAKRRDDRGEIGELKRLVTVLIQQIDDWPTSGVLLGATNHPDLLDPAIWRRFELHVEFPLPDRDGIERFIAGTLAPYFPATKEWSAVLAVAFAGRSFSDVERDLSAARRSAALSNTPLEEQLAGILAHKSLSRARRIELAASLVDQGMLSQRKARELTGVARDTIRSHTAPRVTKTHRKNGRDRP</sequence>
<dbReference type="PANTHER" id="PTHR23073">
    <property type="entry name" value="26S PROTEASOME REGULATORY SUBUNIT"/>
    <property type="match status" value="1"/>
</dbReference>
<dbReference type="GO" id="GO:0005524">
    <property type="term" value="F:ATP binding"/>
    <property type="evidence" value="ECO:0007669"/>
    <property type="project" value="UniProtKB-KW"/>
</dbReference>
<evidence type="ECO:0000313" key="6">
    <source>
        <dbReference type="EMBL" id="ANW03195.1"/>
    </source>
</evidence>
<dbReference type="RefSeq" id="WP_065730380.1">
    <property type="nucleotide sequence ID" value="NZ_CP016428.1"/>
</dbReference>
<name>A0A1B1UKE9_9BRAD</name>
<dbReference type="OrthoDB" id="7438987at2"/>
<dbReference type="SMART" id="SM00382">
    <property type="entry name" value="AAA"/>
    <property type="match status" value="1"/>
</dbReference>
<dbReference type="CDD" id="cd19481">
    <property type="entry name" value="RecA-like_protease"/>
    <property type="match status" value="1"/>
</dbReference>
<dbReference type="Pfam" id="PF00004">
    <property type="entry name" value="AAA"/>
    <property type="match status" value="1"/>
</dbReference>
<dbReference type="InterPro" id="IPR003959">
    <property type="entry name" value="ATPase_AAA_core"/>
</dbReference>
<comment type="similarity">
    <text evidence="1">Belongs to the AAA ATPase family.</text>
</comment>
<dbReference type="InterPro" id="IPR050221">
    <property type="entry name" value="26S_Proteasome_ATPase"/>
</dbReference>
<dbReference type="InterPro" id="IPR003593">
    <property type="entry name" value="AAA+_ATPase"/>
</dbReference>
<dbReference type="Gene3D" id="3.40.50.300">
    <property type="entry name" value="P-loop containing nucleotide triphosphate hydrolases"/>
    <property type="match status" value="1"/>
</dbReference>
<evidence type="ECO:0000313" key="7">
    <source>
        <dbReference type="Proteomes" id="UP000092839"/>
    </source>
</evidence>
<accession>A0A1B1UKE9</accession>
<keyword evidence="2" id="KW-0547">Nucleotide-binding</keyword>
<keyword evidence="7" id="KW-1185">Reference proteome</keyword>